<dbReference type="GO" id="GO:0004177">
    <property type="term" value="F:aminopeptidase activity"/>
    <property type="evidence" value="ECO:0007669"/>
    <property type="project" value="UniProtKB-UniRule"/>
</dbReference>
<evidence type="ECO:0000256" key="6">
    <source>
        <dbReference type="PIRSR" id="PIRSR001123-1"/>
    </source>
</evidence>
<feature type="active site" description="Proton acceptor" evidence="6">
    <location>
        <position position="152"/>
    </location>
</feature>
<evidence type="ECO:0000259" key="8">
    <source>
        <dbReference type="Pfam" id="PF07687"/>
    </source>
</evidence>
<organism evidence="9">
    <name type="scientific">Tuwongella immobilis</name>
    <dbReference type="NCBI Taxonomy" id="692036"/>
    <lineage>
        <taxon>Bacteria</taxon>
        <taxon>Pseudomonadati</taxon>
        <taxon>Planctomycetota</taxon>
        <taxon>Planctomycetia</taxon>
        <taxon>Gemmatales</taxon>
        <taxon>Gemmataceae</taxon>
        <taxon>Tuwongella</taxon>
    </lineage>
</organism>
<comment type="similarity">
    <text evidence="5">Belongs to the peptidase M42 family.</text>
</comment>
<dbReference type="Proteomes" id="UP000464378">
    <property type="component" value="Chromosome"/>
</dbReference>
<protein>
    <recommendedName>
        <fullName evidence="8">Peptidase M20 dimerisation domain-containing protein</fullName>
    </recommendedName>
</protein>
<dbReference type="KEGG" id="tim:GMBLW1_36720"/>
<reference evidence="9" key="1">
    <citation type="submission" date="2019-04" db="EMBL/GenBank/DDBJ databases">
        <authorList>
            <consortium name="Science for Life Laboratories"/>
        </authorList>
    </citation>
    <scope>NUCLEOTIDE SEQUENCE</scope>
    <source>
        <strain evidence="9">MBLW1</strain>
    </source>
</reference>
<evidence type="ECO:0000313" key="10">
    <source>
        <dbReference type="Proteomes" id="UP000464378"/>
    </source>
</evidence>
<dbReference type="PANTHER" id="PTHR42994:SF2">
    <property type="entry name" value="PEPTIDASE"/>
    <property type="match status" value="1"/>
</dbReference>
<keyword evidence="10" id="KW-1185">Reference proteome</keyword>
<dbReference type="Pfam" id="PF07687">
    <property type="entry name" value="M20_dimer"/>
    <property type="match status" value="1"/>
</dbReference>
<dbReference type="EMBL" id="LR593887">
    <property type="protein sequence ID" value="VTS08398.1"/>
    <property type="molecule type" value="Genomic_DNA"/>
</dbReference>
<evidence type="ECO:0000256" key="3">
    <source>
        <dbReference type="ARBA" id="ARBA00022801"/>
    </source>
</evidence>
<proteinExistence type="inferred from homology"/>
<comment type="cofactor">
    <cofactor evidence="1">
        <name>Zn(2+)</name>
        <dbReference type="ChEBI" id="CHEBI:29105"/>
    </cofactor>
</comment>
<evidence type="ECO:0000256" key="4">
    <source>
        <dbReference type="ARBA" id="ARBA00022833"/>
    </source>
</evidence>
<evidence type="ECO:0000256" key="5">
    <source>
        <dbReference type="PIRNR" id="PIRNR001123"/>
    </source>
</evidence>
<dbReference type="Pfam" id="PF01546">
    <property type="entry name" value="Peptidase_M20"/>
    <property type="match status" value="1"/>
</dbReference>
<evidence type="ECO:0000313" key="9">
    <source>
        <dbReference type="EMBL" id="VIP05521.1"/>
    </source>
</evidence>
<dbReference type="EMBL" id="LR586016">
    <property type="protein sequence ID" value="VIP05521.1"/>
    <property type="molecule type" value="Genomic_DNA"/>
</dbReference>
<dbReference type="PANTHER" id="PTHR42994">
    <property type="entry name" value="PEPTIDASE T"/>
    <property type="match status" value="1"/>
</dbReference>
<dbReference type="InterPro" id="IPR008007">
    <property type="entry name" value="Peptidase_M42"/>
</dbReference>
<dbReference type="Gene3D" id="3.30.70.360">
    <property type="match status" value="1"/>
</dbReference>
<evidence type="ECO:0000256" key="7">
    <source>
        <dbReference type="PIRSR" id="PIRSR001123-2"/>
    </source>
</evidence>
<feature type="domain" description="Peptidase M20 dimerisation" evidence="8">
    <location>
        <begin position="188"/>
        <end position="290"/>
    </location>
</feature>
<dbReference type="InParanoid" id="A0A6C2YVW1"/>
<feature type="binding site" evidence="7">
    <location>
        <position position="153"/>
    </location>
    <ligand>
        <name>Zn(2+)</name>
        <dbReference type="ChEBI" id="CHEBI:29105"/>
        <label>2</label>
    </ligand>
</feature>
<dbReference type="GO" id="GO:0046872">
    <property type="term" value="F:metal ion binding"/>
    <property type="evidence" value="ECO:0007669"/>
    <property type="project" value="UniProtKB-UniRule"/>
</dbReference>
<accession>A0A6C2YVW1</accession>
<dbReference type="SUPFAM" id="SSF53187">
    <property type="entry name" value="Zn-dependent exopeptidases"/>
    <property type="match status" value="1"/>
</dbReference>
<dbReference type="PIRSF" id="PIRSF001123">
    <property type="entry name" value="PepA_GA"/>
    <property type="match status" value="1"/>
</dbReference>
<feature type="binding site" evidence="7">
    <location>
        <position position="119"/>
    </location>
    <ligand>
        <name>Zn(2+)</name>
        <dbReference type="ChEBI" id="CHEBI:29105"/>
        <label>1</label>
    </ligand>
</feature>
<dbReference type="InterPro" id="IPR036264">
    <property type="entry name" value="Bact_exopeptidase_dim_dom"/>
</dbReference>
<dbReference type="Gene3D" id="3.40.630.10">
    <property type="entry name" value="Zn peptidases"/>
    <property type="match status" value="1"/>
</dbReference>
<keyword evidence="4" id="KW-0862">Zinc</keyword>
<dbReference type="SUPFAM" id="SSF55031">
    <property type="entry name" value="Bacterial exopeptidase dimerisation domain"/>
    <property type="match status" value="1"/>
</dbReference>
<evidence type="ECO:0000256" key="1">
    <source>
        <dbReference type="ARBA" id="ARBA00001947"/>
    </source>
</evidence>
<keyword evidence="2 7" id="KW-0479">Metal-binding</keyword>
<feature type="binding site" evidence="7">
    <location>
        <position position="119"/>
    </location>
    <ligand>
        <name>Zn(2+)</name>
        <dbReference type="ChEBI" id="CHEBI:29105"/>
        <label>2</label>
    </ligand>
</feature>
<dbReference type="InterPro" id="IPR002933">
    <property type="entry name" value="Peptidase_M20"/>
</dbReference>
<sequence>MPSKKSIALDTEAAIDRLMHFLAIEGITGEEQAIATAIRQSLLDLGVPESAIRFDTANERIPLPTQTGNLIVELPGTRDDEPRLLFSTHMDTVPLARGAVPVRKGSRIVPQGETALGGDNRTGVAVLVTLVAELFKQKLPHPPITLLFTVREESGLFGARYLEKADLGDDLAMCFNVDGRSAAHLTIGAVGAERWEIEITGKASHAGVYPDRGISATLIAALGLTRVHEGGWFGKVEKDSKFGTSNIGTFGDAQGRAAGDATNVVTDFVKITGESRSHDARFIREISGAYKAAFHDAAEQVRDHEGKKGKVKFTSRQDYHPFKLKEDAPVVLRARAAVEAISRTPEVKTTNGGLDANWLVKHGIPTVTFGAGQNEIHTIKEFVDLAEFDSGCRLALALATMAE</sequence>
<evidence type="ECO:0000256" key="2">
    <source>
        <dbReference type="ARBA" id="ARBA00022723"/>
    </source>
</evidence>
<dbReference type="AlphaFoldDB" id="A0A6C2YVW1"/>
<comment type="cofactor">
    <cofactor evidence="7">
        <name>a divalent metal cation</name>
        <dbReference type="ChEBI" id="CHEBI:60240"/>
    </cofactor>
    <text evidence="7">Binds 2 divalent metal cations per subunit.</text>
</comment>
<keyword evidence="3" id="KW-0378">Hydrolase</keyword>
<name>A0A6C2YVW1_9BACT</name>
<dbReference type="InterPro" id="IPR011650">
    <property type="entry name" value="Peptidase_M20_dimer"/>
</dbReference>
<gene>
    <name evidence="9" type="ORF">GMBLW1_36720</name>
</gene>